<gene>
    <name evidence="2" type="ORF">SPHA_38699</name>
</gene>
<keyword evidence="1" id="KW-0472">Membrane</keyword>
<sequence length="243" mass="27667">MFHRQVHANNCLLRKSVSSSSSRFSLPPCLLLSHPVFSSLPPCFLAFYSTLSSSFLFRSSNFSASTSSLETHSLLSHFSLVTLSQSPLLHFSLFFSHCCLVFLFPFVSISFITLPIAFSLIHSFISSLLPLSSLACHRFSLFSLLSVDEYISYIVVSTHSYTLFYKIYSFLTFLTSVLPPPFPLTLFSFSFTHLLLSCYSLLSSYNFFYITPLLKTLHCPIVFCILFPFYFSTFSLFFSTSMY</sequence>
<feature type="transmembrane region" description="Helical" evidence="1">
    <location>
        <begin position="150"/>
        <end position="171"/>
    </location>
</feature>
<proteinExistence type="predicted"/>
<evidence type="ECO:0000313" key="3">
    <source>
        <dbReference type="Proteomes" id="UP000597762"/>
    </source>
</evidence>
<keyword evidence="1" id="KW-0812">Transmembrane</keyword>
<keyword evidence="1" id="KW-1133">Transmembrane helix</keyword>
<evidence type="ECO:0000313" key="2">
    <source>
        <dbReference type="EMBL" id="CAE1274150.1"/>
    </source>
</evidence>
<feature type="transmembrane region" description="Helical" evidence="1">
    <location>
        <begin position="109"/>
        <end position="129"/>
    </location>
</feature>
<organism evidence="2 3">
    <name type="scientific">Acanthosepion pharaonis</name>
    <name type="common">Pharaoh cuttlefish</name>
    <name type="synonym">Sepia pharaonis</name>
    <dbReference type="NCBI Taxonomy" id="158019"/>
    <lineage>
        <taxon>Eukaryota</taxon>
        <taxon>Metazoa</taxon>
        <taxon>Spiralia</taxon>
        <taxon>Lophotrochozoa</taxon>
        <taxon>Mollusca</taxon>
        <taxon>Cephalopoda</taxon>
        <taxon>Coleoidea</taxon>
        <taxon>Decapodiformes</taxon>
        <taxon>Sepiida</taxon>
        <taxon>Sepiina</taxon>
        <taxon>Sepiidae</taxon>
        <taxon>Acanthosepion</taxon>
    </lineage>
</organism>
<accession>A0A812CGA2</accession>
<comment type="caution">
    <text evidence="2">The sequence shown here is derived from an EMBL/GenBank/DDBJ whole genome shotgun (WGS) entry which is preliminary data.</text>
</comment>
<feature type="transmembrane region" description="Helical" evidence="1">
    <location>
        <begin position="217"/>
        <end position="238"/>
    </location>
</feature>
<dbReference type="Proteomes" id="UP000597762">
    <property type="component" value="Unassembled WGS sequence"/>
</dbReference>
<keyword evidence="3" id="KW-1185">Reference proteome</keyword>
<reference evidence="2" key="1">
    <citation type="submission" date="2021-01" db="EMBL/GenBank/DDBJ databases">
        <authorList>
            <person name="Li R."/>
            <person name="Bekaert M."/>
        </authorList>
    </citation>
    <scope>NUCLEOTIDE SEQUENCE</scope>
    <source>
        <strain evidence="2">Farmed</strain>
    </source>
</reference>
<protein>
    <submittedName>
        <fullName evidence="2">Uncharacterized protein</fullName>
    </submittedName>
</protein>
<dbReference type="EMBL" id="CAHIKZ030001768">
    <property type="protein sequence ID" value="CAE1274150.1"/>
    <property type="molecule type" value="Genomic_DNA"/>
</dbReference>
<name>A0A812CGA2_ACAPH</name>
<evidence type="ECO:0000256" key="1">
    <source>
        <dbReference type="SAM" id="Phobius"/>
    </source>
</evidence>
<dbReference type="AlphaFoldDB" id="A0A812CGA2"/>